<proteinExistence type="predicted"/>
<protein>
    <submittedName>
        <fullName evidence="1">Uncharacterized protein</fullName>
    </submittedName>
</protein>
<evidence type="ECO:0000313" key="1">
    <source>
        <dbReference type="EMBL" id="GMT04192.1"/>
    </source>
</evidence>
<name>A0AAV5UBL5_9BILA</name>
<keyword evidence="3" id="KW-1185">Reference proteome</keyword>
<feature type="non-terminal residue" evidence="1">
    <location>
        <position position="80"/>
    </location>
</feature>
<evidence type="ECO:0000313" key="3">
    <source>
        <dbReference type="Proteomes" id="UP001432027"/>
    </source>
</evidence>
<dbReference type="EMBL" id="BTSX01000006">
    <property type="protein sequence ID" value="GMT04192.1"/>
    <property type="molecule type" value="Genomic_DNA"/>
</dbReference>
<dbReference type="AlphaFoldDB" id="A0AAV5UBL5"/>
<gene>
    <name evidence="1" type="ORF">PENTCL1PPCAC_26366</name>
    <name evidence="2" type="ORF">PENTCL1PPCAC_26367</name>
</gene>
<evidence type="ECO:0000313" key="2">
    <source>
        <dbReference type="EMBL" id="GMT04193.1"/>
    </source>
</evidence>
<dbReference type="Proteomes" id="UP001432027">
    <property type="component" value="Unassembled WGS sequence"/>
</dbReference>
<organism evidence="1 3">
    <name type="scientific">Pristionchus entomophagus</name>
    <dbReference type="NCBI Taxonomy" id="358040"/>
    <lineage>
        <taxon>Eukaryota</taxon>
        <taxon>Metazoa</taxon>
        <taxon>Ecdysozoa</taxon>
        <taxon>Nematoda</taxon>
        <taxon>Chromadorea</taxon>
        <taxon>Rhabditida</taxon>
        <taxon>Rhabditina</taxon>
        <taxon>Diplogasteromorpha</taxon>
        <taxon>Diplogasteroidea</taxon>
        <taxon>Neodiplogasteridae</taxon>
        <taxon>Pristionchus</taxon>
    </lineage>
</organism>
<comment type="caution">
    <text evidence="1">The sequence shown here is derived from an EMBL/GenBank/DDBJ whole genome shotgun (WGS) entry which is preliminary data.</text>
</comment>
<accession>A0AAV5UBL5</accession>
<reference evidence="1" key="1">
    <citation type="submission" date="2023-10" db="EMBL/GenBank/DDBJ databases">
        <title>Genome assembly of Pristionchus species.</title>
        <authorList>
            <person name="Yoshida K."/>
            <person name="Sommer R.J."/>
        </authorList>
    </citation>
    <scope>NUCLEOTIDE SEQUENCE</scope>
    <source>
        <strain evidence="1">RS0144</strain>
    </source>
</reference>
<feature type="non-terminal residue" evidence="1">
    <location>
        <position position="1"/>
    </location>
</feature>
<sequence>NFHLSHKDLCEFETCASLSMWRVALFISYLVQPLFSTVSLSPTPDRLSVDSFTTLILYDSFGDSIASDRVGRKKKSEMIR</sequence>
<dbReference type="EMBL" id="BTSX01000006">
    <property type="protein sequence ID" value="GMT04193.1"/>
    <property type="molecule type" value="Genomic_DNA"/>
</dbReference>